<accession>A0A0C2G508</accession>
<reference evidence="1 2" key="1">
    <citation type="submission" date="2013-12" db="EMBL/GenBank/DDBJ databases">
        <title>Draft genome of the parsitic nematode Ancylostoma duodenale.</title>
        <authorList>
            <person name="Mitreva M."/>
        </authorList>
    </citation>
    <scope>NUCLEOTIDE SEQUENCE [LARGE SCALE GENOMIC DNA]</scope>
    <source>
        <strain evidence="1 2">Zhejiang</strain>
    </source>
</reference>
<dbReference type="AlphaFoldDB" id="A0A0C2G508"/>
<name>A0A0C2G508_9BILA</name>
<evidence type="ECO:0000313" key="1">
    <source>
        <dbReference type="EMBL" id="KIH56070.1"/>
    </source>
</evidence>
<keyword evidence="2" id="KW-1185">Reference proteome</keyword>
<protein>
    <submittedName>
        <fullName evidence="1">Uncharacterized protein</fullName>
    </submittedName>
</protein>
<dbReference type="Proteomes" id="UP000054047">
    <property type="component" value="Unassembled WGS sequence"/>
</dbReference>
<proteinExistence type="predicted"/>
<organism evidence="1 2">
    <name type="scientific">Ancylostoma duodenale</name>
    <dbReference type="NCBI Taxonomy" id="51022"/>
    <lineage>
        <taxon>Eukaryota</taxon>
        <taxon>Metazoa</taxon>
        <taxon>Ecdysozoa</taxon>
        <taxon>Nematoda</taxon>
        <taxon>Chromadorea</taxon>
        <taxon>Rhabditida</taxon>
        <taxon>Rhabditina</taxon>
        <taxon>Rhabditomorpha</taxon>
        <taxon>Strongyloidea</taxon>
        <taxon>Ancylostomatidae</taxon>
        <taxon>Ancylostomatinae</taxon>
        <taxon>Ancylostoma</taxon>
    </lineage>
</organism>
<dbReference type="OrthoDB" id="5872070at2759"/>
<sequence length="153" mass="17605">MERRISVMEMRMLRWMGGITQLDRICNRDVQQRFGSGLYSSSGDSHVSIQQYSFNNGDCKYEDGYIIENGQRRQATPQEIDRINQYKQAINDYMRKVNGYVTSNKFLIIVVTAQATEKYNTLPNARPTGEVCGTDAESTRAQIEIHPRLAEKQ</sequence>
<evidence type="ECO:0000313" key="2">
    <source>
        <dbReference type="Proteomes" id="UP000054047"/>
    </source>
</evidence>
<dbReference type="EMBL" id="KN736322">
    <property type="protein sequence ID" value="KIH56070.1"/>
    <property type="molecule type" value="Genomic_DNA"/>
</dbReference>
<gene>
    <name evidence="1" type="ORF">ANCDUO_13755</name>
</gene>